<accession>A0A4D9CU82</accession>
<dbReference type="InterPro" id="IPR036188">
    <property type="entry name" value="FAD/NAD-bd_sf"/>
</dbReference>
<dbReference type="GO" id="GO:0012501">
    <property type="term" value="P:programmed cell death"/>
    <property type="evidence" value="ECO:0007669"/>
    <property type="project" value="TreeGrafter"/>
</dbReference>
<protein>
    <recommendedName>
        <fullName evidence="6">FAD/NAD(P)-binding domain-containing protein</fullName>
    </recommendedName>
</protein>
<dbReference type="GO" id="GO:0033108">
    <property type="term" value="P:mitochondrial respiratory chain complex assembly"/>
    <property type="evidence" value="ECO:0007669"/>
    <property type="project" value="TreeGrafter"/>
</dbReference>
<feature type="region of interest" description="Disordered" evidence="4">
    <location>
        <begin position="586"/>
        <end position="617"/>
    </location>
</feature>
<evidence type="ECO:0000256" key="2">
    <source>
        <dbReference type="ARBA" id="ARBA00022827"/>
    </source>
</evidence>
<feature type="region of interest" description="Disordered" evidence="4">
    <location>
        <begin position="439"/>
        <end position="476"/>
    </location>
</feature>
<organism evidence="7 8">
    <name type="scientific">Nannochloropsis salina CCMP1776</name>
    <dbReference type="NCBI Taxonomy" id="1027361"/>
    <lineage>
        <taxon>Eukaryota</taxon>
        <taxon>Sar</taxon>
        <taxon>Stramenopiles</taxon>
        <taxon>Ochrophyta</taxon>
        <taxon>Eustigmatophyceae</taxon>
        <taxon>Eustigmatales</taxon>
        <taxon>Monodopsidaceae</taxon>
        <taxon>Microchloropsis</taxon>
        <taxon>Microchloropsis salina</taxon>
    </lineage>
</organism>
<dbReference type="PANTHER" id="PTHR43557">
    <property type="entry name" value="APOPTOSIS-INDUCING FACTOR 1"/>
    <property type="match status" value="1"/>
</dbReference>
<keyword evidence="3" id="KW-0560">Oxidoreductase</keyword>
<feature type="region of interest" description="Disordered" evidence="4">
    <location>
        <begin position="255"/>
        <end position="290"/>
    </location>
</feature>
<dbReference type="Pfam" id="PF07992">
    <property type="entry name" value="Pyr_redox_2"/>
    <property type="match status" value="1"/>
</dbReference>
<keyword evidence="5" id="KW-0812">Transmembrane</keyword>
<dbReference type="InterPro" id="IPR023753">
    <property type="entry name" value="FAD/NAD-binding_dom"/>
</dbReference>
<dbReference type="OrthoDB" id="6029at2759"/>
<proteinExistence type="predicted"/>
<keyword evidence="5" id="KW-0472">Membrane</keyword>
<keyword evidence="8" id="KW-1185">Reference proteome</keyword>
<feature type="transmembrane region" description="Helical" evidence="5">
    <location>
        <begin position="21"/>
        <end position="40"/>
    </location>
</feature>
<dbReference type="GO" id="GO:0005739">
    <property type="term" value="C:mitochondrion"/>
    <property type="evidence" value="ECO:0007669"/>
    <property type="project" value="TreeGrafter"/>
</dbReference>
<dbReference type="GO" id="GO:0016174">
    <property type="term" value="F:NAD(P)H oxidase H2O2-forming activity"/>
    <property type="evidence" value="ECO:0007669"/>
    <property type="project" value="TreeGrafter"/>
</dbReference>
<evidence type="ECO:0000313" key="8">
    <source>
        <dbReference type="Proteomes" id="UP000355283"/>
    </source>
</evidence>
<dbReference type="EMBL" id="SDOX01000119">
    <property type="protein sequence ID" value="TFJ82154.1"/>
    <property type="molecule type" value="Genomic_DNA"/>
</dbReference>
<evidence type="ECO:0000256" key="3">
    <source>
        <dbReference type="ARBA" id="ARBA00023002"/>
    </source>
</evidence>
<dbReference type="Proteomes" id="UP000355283">
    <property type="component" value="Unassembled WGS sequence"/>
</dbReference>
<keyword evidence="1" id="KW-0285">Flavoprotein</keyword>
<name>A0A4D9CU82_9STRA</name>
<dbReference type="GO" id="GO:0071949">
    <property type="term" value="F:FAD binding"/>
    <property type="evidence" value="ECO:0007669"/>
    <property type="project" value="TreeGrafter"/>
</dbReference>
<evidence type="ECO:0000259" key="6">
    <source>
        <dbReference type="Pfam" id="PF07992"/>
    </source>
</evidence>
<evidence type="ECO:0000256" key="1">
    <source>
        <dbReference type="ARBA" id="ARBA00022630"/>
    </source>
</evidence>
<dbReference type="InterPro" id="IPR050446">
    <property type="entry name" value="FAD-oxidoreductase/Apoptosis"/>
</dbReference>
<gene>
    <name evidence="7" type="ORF">NSK_006483</name>
</gene>
<keyword evidence="2" id="KW-0274">FAD</keyword>
<feature type="domain" description="FAD/NAD(P)-binding" evidence="6">
    <location>
        <begin position="23"/>
        <end position="242"/>
    </location>
</feature>
<dbReference type="AlphaFoldDB" id="A0A4D9CU82"/>
<evidence type="ECO:0000256" key="4">
    <source>
        <dbReference type="SAM" id="MobiDB-lite"/>
    </source>
</evidence>
<evidence type="ECO:0000256" key="5">
    <source>
        <dbReference type="SAM" id="Phobius"/>
    </source>
</evidence>
<dbReference type="Gene3D" id="3.50.50.60">
    <property type="entry name" value="FAD/NAD(P)-binding domain"/>
    <property type="match status" value="3"/>
</dbReference>
<sequence length="739" mass="79180">MDAAQHRRRDLTSSLATRRSATYVIVGMGVTGSAALQALLVCEPDADITVVERGTQSADFEELQGGRDWARKKEKGGGLGGFLRRGHPGKPSVKYLWGTTVNSLDADGRTLSLSDGSTLRFEKCLLAVGEGPVRVPPRYVERDIAGRVTPLHRTEDRRVLGRSVAQGHHVTVVGSNWASVELASFLSDVGRRHGWGRSSVTLVFPESTPLAKELPRYLSGLLMRRLERRGVEVIPHTCVKYIGRAMAYEVQALRPSQPWSPPFEPEEDAGEGPRRTPTANSRPTEEHEPMASFDPIRVYLTSKFASLDSTALLTDHVVVGGSSAQGRLPTFDFDGHPLEADAKTGAIVVSHELQASSSVFVAGDAAHFPCTDLGKRVNVRSADHAYHSGWVAGMNMTGRGVRYQHLPLFFGAIPRLGVRAAWVGQCDGSAETHGFWWKEGGKANGSGGTGMARKRTRMGEDAPSSTSISAEEEKGLSERVKGAFQSLLGGEKDQKGVVDNTSSALAAVGIGTTGWGGDSNTGRRVGIYRRTTTDRELGDLDAVVEAEMESEALARAGGGKNFTPVNGTGIVFFVDPDGTVRGILGWGLPPPSTAGEKGDQSESEGPSPSWPRTGGVGQIDNVLGGVIERARTAVGDGLRSGTTFKYDMNSRQDTVSALRALAFEIIGPEALEQLGPKAPLYTYNSAKLLSNTADDTLFRINNNSRSSADLMEEAYEAAVKGHMQPTPGTNTVPFPFNRS</sequence>
<evidence type="ECO:0000313" key="7">
    <source>
        <dbReference type="EMBL" id="TFJ82154.1"/>
    </source>
</evidence>
<reference evidence="7 8" key="1">
    <citation type="submission" date="2019-01" db="EMBL/GenBank/DDBJ databases">
        <title>Nuclear Genome Assembly of the Microalgal Biofuel strain Nannochloropsis salina CCMP1776.</title>
        <authorList>
            <person name="Hovde B."/>
        </authorList>
    </citation>
    <scope>NUCLEOTIDE SEQUENCE [LARGE SCALE GENOMIC DNA]</scope>
    <source>
        <strain evidence="7 8">CCMP1776</strain>
    </source>
</reference>
<comment type="caution">
    <text evidence="7">The sequence shown here is derived from an EMBL/GenBank/DDBJ whole genome shotgun (WGS) entry which is preliminary data.</text>
</comment>
<dbReference type="PANTHER" id="PTHR43557:SF4">
    <property type="entry name" value="APOPTOSIS-INDUCING FACTOR 1, MITOCHONDRIAL"/>
    <property type="match status" value="1"/>
</dbReference>
<dbReference type="SUPFAM" id="SSF51905">
    <property type="entry name" value="FAD/NAD(P)-binding domain"/>
    <property type="match status" value="2"/>
</dbReference>
<keyword evidence="5" id="KW-1133">Transmembrane helix</keyword>